<evidence type="ECO:0000313" key="3">
    <source>
        <dbReference type="Proteomes" id="UP000699691"/>
    </source>
</evidence>
<reference evidence="2" key="1">
    <citation type="submission" date="2020-04" db="EMBL/GenBank/DDBJ databases">
        <authorList>
            <person name="Zhang T."/>
        </authorList>
    </citation>
    <scope>NUCLEOTIDE SEQUENCE</scope>
    <source>
        <strain evidence="2">HKST-UBA02</strain>
    </source>
</reference>
<keyword evidence="1" id="KW-0812">Transmembrane</keyword>
<keyword evidence="1" id="KW-0472">Membrane</keyword>
<feature type="transmembrane region" description="Helical" evidence="1">
    <location>
        <begin position="77"/>
        <end position="98"/>
    </location>
</feature>
<organism evidence="2 3">
    <name type="scientific">candidate division WWE3 bacterium</name>
    <dbReference type="NCBI Taxonomy" id="2053526"/>
    <lineage>
        <taxon>Bacteria</taxon>
        <taxon>Katanobacteria</taxon>
    </lineage>
</organism>
<reference evidence="2" key="2">
    <citation type="journal article" date="2021" name="Microbiome">
        <title>Successional dynamics and alternative stable states in a saline activated sludge microbial community over 9 years.</title>
        <authorList>
            <person name="Wang Y."/>
            <person name="Ye J."/>
            <person name="Ju F."/>
            <person name="Liu L."/>
            <person name="Boyd J.A."/>
            <person name="Deng Y."/>
            <person name="Parks D.H."/>
            <person name="Jiang X."/>
            <person name="Yin X."/>
            <person name="Woodcroft B.J."/>
            <person name="Tyson G.W."/>
            <person name="Hugenholtz P."/>
            <person name="Polz M.F."/>
            <person name="Zhang T."/>
        </authorList>
    </citation>
    <scope>NUCLEOTIDE SEQUENCE</scope>
    <source>
        <strain evidence="2">HKST-UBA02</strain>
    </source>
</reference>
<dbReference type="AlphaFoldDB" id="A0A955LWA0"/>
<evidence type="ECO:0000313" key="2">
    <source>
        <dbReference type="EMBL" id="MCA9397700.1"/>
    </source>
</evidence>
<protein>
    <submittedName>
        <fullName evidence="2">Uncharacterized protein</fullName>
    </submittedName>
</protein>
<name>A0A955LWA0_UNCKA</name>
<evidence type="ECO:0000256" key="1">
    <source>
        <dbReference type="SAM" id="Phobius"/>
    </source>
</evidence>
<comment type="caution">
    <text evidence="2">The sequence shown here is derived from an EMBL/GenBank/DDBJ whole genome shotgun (WGS) entry which is preliminary data.</text>
</comment>
<proteinExistence type="predicted"/>
<dbReference type="EMBL" id="JAGQKY010000108">
    <property type="protein sequence ID" value="MCA9397700.1"/>
    <property type="molecule type" value="Genomic_DNA"/>
</dbReference>
<dbReference type="Proteomes" id="UP000699691">
    <property type="component" value="Unassembled WGS sequence"/>
</dbReference>
<keyword evidence="1" id="KW-1133">Transmembrane helix</keyword>
<gene>
    <name evidence="2" type="ORF">KC573_02625</name>
</gene>
<feature type="transmembrane region" description="Helical" evidence="1">
    <location>
        <begin position="20"/>
        <end position="42"/>
    </location>
</feature>
<accession>A0A955LWA0</accession>
<sequence>MTEFTKLFAQSIETFNSVVVFLRFISPALLGIGVFTFVLSGLHSFNRRILNRPKIQGTYNPKLDPNYQEKREFSHHLQIVSIGVTIISFLPWIIDFFITDPPVK</sequence>